<gene>
    <name evidence="2" type="ORF">EP51_41080</name>
</gene>
<keyword evidence="2" id="KW-0614">Plasmid</keyword>
<dbReference type="AlphaFoldDB" id="A0A076EXB0"/>
<dbReference type="GO" id="GO:0004497">
    <property type="term" value="F:monooxygenase activity"/>
    <property type="evidence" value="ECO:0007669"/>
    <property type="project" value="UniProtKB-KW"/>
</dbReference>
<name>A0A076EXB0_RHOOP</name>
<evidence type="ECO:0000313" key="3">
    <source>
        <dbReference type="Proteomes" id="UP000028488"/>
    </source>
</evidence>
<dbReference type="SUPFAM" id="SSF54909">
    <property type="entry name" value="Dimeric alpha+beta barrel"/>
    <property type="match status" value="1"/>
</dbReference>
<geneLocation type="plasmid" evidence="2 3">
    <name>pPDG1</name>
</geneLocation>
<dbReference type="InterPro" id="IPR050744">
    <property type="entry name" value="AI-2_Isomerase_LsrG"/>
</dbReference>
<organism evidence="2 3">
    <name type="scientific">Rhodococcus opacus</name>
    <name type="common">Nocardia opaca</name>
    <dbReference type="NCBI Taxonomy" id="37919"/>
    <lineage>
        <taxon>Bacteria</taxon>
        <taxon>Bacillati</taxon>
        <taxon>Actinomycetota</taxon>
        <taxon>Actinomycetes</taxon>
        <taxon>Mycobacteriales</taxon>
        <taxon>Nocardiaceae</taxon>
        <taxon>Rhodococcus</taxon>
    </lineage>
</organism>
<dbReference type="RefSeq" id="WP_128642730.1">
    <property type="nucleotide sequence ID" value="NZ_CP008948.1"/>
</dbReference>
<sequence length="112" mass="12957">MILIVVKFNVLPQFQDSWPSITRAFTADTRNEEGNLWFEWSRSIDRDNEYVLVEAFRDTHAGETHVASDHFRQGLESIRPTLAETPLIIHTEVASSQWSHMTELAVNHEPTH</sequence>
<dbReference type="Gene3D" id="3.30.70.100">
    <property type="match status" value="1"/>
</dbReference>
<accession>A0A076EXB0</accession>
<proteinExistence type="predicted"/>
<evidence type="ECO:0000313" key="2">
    <source>
        <dbReference type="EMBL" id="AII10630.1"/>
    </source>
</evidence>
<dbReference type="Pfam" id="PF03992">
    <property type="entry name" value="ABM"/>
    <property type="match status" value="1"/>
</dbReference>
<dbReference type="EMBL" id="CP008948">
    <property type="protein sequence ID" value="AII10630.1"/>
    <property type="molecule type" value="Genomic_DNA"/>
</dbReference>
<protein>
    <submittedName>
        <fullName evidence="2">Antibiotic biosynthesis monooxygenase</fullName>
    </submittedName>
</protein>
<keyword evidence="2" id="KW-0503">Monooxygenase</keyword>
<dbReference type="PANTHER" id="PTHR33336">
    <property type="entry name" value="QUINOL MONOOXYGENASE YGIN-RELATED"/>
    <property type="match status" value="1"/>
</dbReference>
<dbReference type="PANTHER" id="PTHR33336:SF3">
    <property type="entry name" value="ABM DOMAIN-CONTAINING PROTEIN"/>
    <property type="match status" value="1"/>
</dbReference>
<keyword evidence="2" id="KW-0560">Oxidoreductase</keyword>
<feature type="domain" description="ABM" evidence="1">
    <location>
        <begin position="2"/>
        <end position="93"/>
    </location>
</feature>
<dbReference type="Proteomes" id="UP000028488">
    <property type="component" value="Plasmid pPDG1"/>
</dbReference>
<dbReference type="InterPro" id="IPR007138">
    <property type="entry name" value="ABM_dom"/>
</dbReference>
<dbReference type="PROSITE" id="PS51725">
    <property type="entry name" value="ABM"/>
    <property type="match status" value="1"/>
</dbReference>
<reference evidence="2 3" key="1">
    <citation type="submission" date="2014-07" db="EMBL/GenBank/DDBJ databases">
        <title>Genome Sequence of Rhodococcus opacus Strain R7, a Biodegrader of Mono- and Polycyclic Aromatic Hydrocarbons.</title>
        <authorList>
            <person name="Di Gennaro P."/>
            <person name="Zampolli J."/>
            <person name="Presti I."/>
            <person name="Cappelletti M."/>
            <person name="D'Ursi P."/>
            <person name="Orro A."/>
            <person name="Mezzelani A."/>
            <person name="Milanesi L."/>
        </authorList>
    </citation>
    <scope>NUCLEOTIDE SEQUENCE [LARGE SCALE GENOMIC DNA]</scope>
    <source>
        <strain evidence="2 3">R7</strain>
        <plasmid evidence="2">pPDG1</plasmid>
    </source>
</reference>
<evidence type="ECO:0000259" key="1">
    <source>
        <dbReference type="PROSITE" id="PS51725"/>
    </source>
</evidence>
<dbReference type="InterPro" id="IPR011008">
    <property type="entry name" value="Dimeric_a/b-barrel"/>
</dbReference>